<proteinExistence type="predicted"/>
<protein>
    <submittedName>
        <fullName evidence="1">Uncharacterized protein</fullName>
    </submittedName>
</protein>
<dbReference type="EMBL" id="SOYY01000007">
    <property type="protein sequence ID" value="KAA0718433.1"/>
    <property type="molecule type" value="Genomic_DNA"/>
</dbReference>
<name>A0A5A9P947_9TELE</name>
<gene>
    <name evidence="1" type="ORF">E1301_Tti001839</name>
</gene>
<comment type="caution">
    <text evidence="1">The sequence shown here is derived from an EMBL/GenBank/DDBJ whole genome shotgun (WGS) entry which is preliminary data.</text>
</comment>
<reference evidence="1 2" key="1">
    <citation type="journal article" date="2019" name="Mol. Ecol. Resour.">
        <title>Chromosome-level genome assembly of Triplophysa tibetana, a fish adapted to the harsh high-altitude environment of the Tibetan Plateau.</title>
        <authorList>
            <person name="Yang X."/>
            <person name="Liu H."/>
            <person name="Ma Z."/>
            <person name="Zou Y."/>
            <person name="Zou M."/>
            <person name="Mao Y."/>
            <person name="Li X."/>
            <person name="Wang H."/>
            <person name="Chen T."/>
            <person name="Wang W."/>
            <person name="Yang R."/>
        </authorList>
    </citation>
    <scope>NUCLEOTIDE SEQUENCE [LARGE SCALE GENOMIC DNA]</scope>
    <source>
        <strain evidence="1">TTIB1903HZAU</strain>
        <tissue evidence="1">Muscle</tissue>
    </source>
</reference>
<evidence type="ECO:0000313" key="2">
    <source>
        <dbReference type="Proteomes" id="UP000324632"/>
    </source>
</evidence>
<evidence type="ECO:0000313" key="1">
    <source>
        <dbReference type="EMBL" id="KAA0718433.1"/>
    </source>
</evidence>
<organism evidence="1 2">
    <name type="scientific">Triplophysa tibetana</name>
    <dbReference type="NCBI Taxonomy" id="1572043"/>
    <lineage>
        <taxon>Eukaryota</taxon>
        <taxon>Metazoa</taxon>
        <taxon>Chordata</taxon>
        <taxon>Craniata</taxon>
        <taxon>Vertebrata</taxon>
        <taxon>Euteleostomi</taxon>
        <taxon>Actinopterygii</taxon>
        <taxon>Neopterygii</taxon>
        <taxon>Teleostei</taxon>
        <taxon>Ostariophysi</taxon>
        <taxon>Cypriniformes</taxon>
        <taxon>Nemacheilidae</taxon>
        <taxon>Triplophysa</taxon>
    </lineage>
</organism>
<dbReference type="AlphaFoldDB" id="A0A5A9P947"/>
<keyword evidence="2" id="KW-1185">Reference proteome</keyword>
<dbReference type="Proteomes" id="UP000324632">
    <property type="component" value="Chromosome 7"/>
</dbReference>
<accession>A0A5A9P947</accession>
<sequence>MCKNVDDFDTSIENFNSTFSKILDIVAPLRLKKIKNSSPTPLYNEHTQTLKKASRKMERNFKKTNLEVFRIAWKDTTRKYRNAIKTSRSAYFSSLIEENHHNPRFLFNTVAKLTKDKSSATSDSDYQHNSDEFMNYFTINALMVQMSPTVYLKALNFSYMAVVDGLRFLFQVFASGVTGFEKCHDRPELVSGRVGASLR</sequence>